<dbReference type="InterPro" id="IPR013149">
    <property type="entry name" value="ADH-like_C"/>
</dbReference>
<name>A0AAV0AFN2_PHAPC</name>
<proteinExistence type="predicted"/>
<dbReference type="SUPFAM" id="SSF51735">
    <property type="entry name" value="NAD(P)-binding Rossmann-fold domains"/>
    <property type="match status" value="1"/>
</dbReference>
<dbReference type="EMBL" id="CALTRL010000079">
    <property type="protein sequence ID" value="CAH7666231.1"/>
    <property type="molecule type" value="Genomic_DNA"/>
</dbReference>
<comment type="caution">
    <text evidence="3">The sequence shown here is derived from an EMBL/GenBank/DDBJ whole genome shotgun (WGS) entry which is preliminary data.</text>
</comment>
<dbReference type="Gene3D" id="3.40.50.720">
    <property type="entry name" value="NAD(P)-binding Rossmann-like Domain"/>
    <property type="match status" value="1"/>
</dbReference>
<dbReference type="FunFam" id="3.40.50.720:FF:000121">
    <property type="entry name" value="Prostaglandin reductase 2"/>
    <property type="match status" value="1"/>
</dbReference>
<dbReference type="PANTHER" id="PTHR43205">
    <property type="entry name" value="PROSTAGLANDIN REDUCTASE"/>
    <property type="match status" value="1"/>
</dbReference>
<dbReference type="GO" id="GO:0016628">
    <property type="term" value="F:oxidoreductase activity, acting on the CH-CH group of donors, NAD or NADP as acceptor"/>
    <property type="evidence" value="ECO:0007669"/>
    <property type="project" value="InterPro"/>
</dbReference>
<dbReference type="InterPro" id="IPR036291">
    <property type="entry name" value="NAD(P)-bd_dom_sf"/>
</dbReference>
<keyword evidence="1" id="KW-0560">Oxidoreductase</keyword>
<accession>A0AAV0AFN2</accession>
<evidence type="ECO:0000259" key="2">
    <source>
        <dbReference type="SMART" id="SM00829"/>
    </source>
</evidence>
<protein>
    <recommendedName>
        <fullName evidence="2">Enoyl reductase (ER) domain-containing protein</fullName>
    </recommendedName>
</protein>
<dbReference type="AlphaFoldDB" id="A0AAV0AFN2"/>
<dbReference type="SMART" id="SM00829">
    <property type="entry name" value="PKS_ER"/>
    <property type="match status" value="1"/>
</dbReference>
<dbReference type="InterPro" id="IPR011032">
    <property type="entry name" value="GroES-like_sf"/>
</dbReference>
<dbReference type="InterPro" id="IPR020843">
    <property type="entry name" value="ER"/>
</dbReference>
<evidence type="ECO:0000313" key="4">
    <source>
        <dbReference type="Proteomes" id="UP001153365"/>
    </source>
</evidence>
<feature type="domain" description="Enoyl reductase (ER)" evidence="2">
    <location>
        <begin position="23"/>
        <end position="351"/>
    </location>
</feature>
<reference evidence="3" key="1">
    <citation type="submission" date="2022-06" db="EMBL/GenBank/DDBJ databases">
        <authorList>
            <consortium name="SYNGENTA / RWTH Aachen University"/>
        </authorList>
    </citation>
    <scope>NUCLEOTIDE SEQUENCE</scope>
</reference>
<evidence type="ECO:0000256" key="1">
    <source>
        <dbReference type="ARBA" id="ARBA00023002"/>
    </source>
</evidence>
<dbReference type="Gene3D" id="3.90.180.10">
    <property type="entry name" value="Medium-chain alcohol dehydrogenases, catalytic domain"/>
    <property type="match status" value="1"/>
</dbReference>
<evidence type="ECO:0000313" key="3">
    <source>
        <dbReference type="EMBL" id="CAH7666231.1"/>
    </source>
</evidence>
<dbReference type="SUPFAM" id="SSF50129">
    <property type="entry name" value="GroES-like"/>
    <property type="match status" value="1"/>
</dbReference>
<gene>
    <name evidence="3" type="ORF">PPACK8108_LOCUS568</name>
</gene>
<dbReference type="Pfam" id="PF00107">
    <property type="entry name" value="ADH_zinc_N"/>
    <property type="match status" value="1"/>
</dbReference>
<dbReference type="Pfam" id="PF16884">
    <property type="entry name" value="ADH_N_2"/>
    <property type="match status" value="1"/>
</dbReference>
<dbReference type="Proteomes" id="UP001153365">
    <property type="component" value="Unassembled WGS sequence"/>
</dbReference>
<dbReference type="InterPro" id="IPR045010">
    <property type="entry name" value="MDR_fam"/>
</dbReference>
<dbReference type="CDD" id="cd05288">
    <property type="entry name" value="PGDH"/>
    <property type="match status" value="1"/>
</dbReference>
<organism evidence="3 4">
    <name type="scientific">Phakopsora pachyrhizi</name>
    <name type="common">Asian soybean rust disease fungus</name>
    <dbReference type="NCBI Taxonomy" id="170000"/>
    <lineage>
        <taxon>Eukaryota</taxon>
        <taxon>Fungi</taxon>
        <taxon>Dikarya</taxon>
        <taxon>Basidiomycota</taxon>
        <taxon>Pucciniomycotina</taxon>
        <taxon>Pucciniomycetes</taxon>
        <taxon>Pucciniales</taxon>
        <taxon>Phakopsoraceae</taxon>
        <taxon>Phakopsora</taxon>
    </lineage>
</organism>
<dbReference type="InterPro" id="IPR041694">
    <property type="entry name" value="ADH_N_2"/>
</dbReference>
<dbReference type="PANTHER" id="PTHR43205:SF7">
    <property type="entry name" value="PROSTAGLANDIN REDUCTASE 1"/>
    <property type="match status" value="1"/>
</dbReference>
<sequence>MPPVRNACVKFICPPQGGYPIEGQHIRYYDSEQLDTDSIELRGGVLLRNIVVSIDPYQRGRMRDPKTKSYASAYELNKPIFNFGVGRVIRSDNSNFKLGDEIFSSEIGYEEYTVLSEDQLRSPFIKVINLDHLPKLSYAKWLGAAGMPGFTAFYGLYEIGKPKKGETIFISAASGAVGQVVGQLAKREGLKVIGSCGSDDKAEFLKNQLEFDHVFNYKTSKTLEELQKFGGVDIYWENVGGETLDDVLVSAKVGARIIACGMISQYNISGEPYGVRKLTNIVSKSITMKGFIVLDKEIWNKSNSEKFYSSIPKLLDDGKIKTKEDITIGLDKSIESLIGIFKGQNFGKALVEIWDGKN</sequence>
<keyword evidence="4" id="KW-1185">Reference proteome</keyword>